<reference evidence="2" key="1">
    <citation type="submission" date="2021-05" db="UniProtKB">
        <authorList>
            <consortium name="EnsemblPlants"/>
        </authorList>
    </citation>
    <scope>IDENTIFICATION</scope>
    <source>
        <strain evidence="2">subsp. malaccensis</strain>
    </source>
</reference>
<dbReference type="Gramene" id="Ma00_t04380.1">
    <property type="protein sequence ID" value="Ma00_p04380.1"/>
    <property type="gene ID" value="Ma00_g04380"/>
</dbReference>
<evidence type="ECO:0000256" key="1">
    <source>
        <dbReference type="SAM" id="Phobius"/>
    </source>
</evidence>
<feature type="transmembrane region" description="Helical" evidence="1">
    <location>
        <begin position="13"/>
        <end position="30"/>
    </location>
</feature>
<dbReference type="EnsemblPlants" id="Ma00_t04380.1">
    <property type="protein sequence ID" value="Ma00_p04380.1"/>
    <property type="gene ID" value="Ma00_g04380"/>
</dbReference>
<dbReference type="AlphaFoldDB" id="A0A804HN90"/>
<proteinExistence type="predicted"/>
<evidence type="ECO:0000313" key="2">
    <source>
        <dbReference type="EnsemblPlants" id="Ma00_p04380.1"/>
    </source>
</evidence>
<evidence type="ECO:0000313" key="3">
    <source>
        <dbReference type="Proteomes" id="UP000012960"/>
    </source>
</evidence>
<organism evidence="2 3">
    <name type="scientific">Musa acuminata subsp. malaccensis</name>
    <name type="common">Wild banana</name>
    <name type="synonym">Musa malaccensis</name>
    <dbReference type="NCBI Taxonomy" id="214687"/>
    <lineage>
        <taxon>Eukaryota</taxon>
        <taxon>Viridiplantae</taxon>
        <taxon>Streptophyta</taxon>
        <taxon>Embryophyta</taxon>
        <taxon>Tracheophyta</taxon>
        <taxon>Spermatophyta</taxon>
        <taxon>Magnoliopsida</taxon>
        <taxon>Liliopsida</taxon>
        <taxon>Zingiberales</taxon>
        <taxon>Musaceae</taxon>
        <taxon>Musa</taxon>
    </lineage>
</organism>
<name>A0A804HN90_MUSAM</name>
<keyword evidence="3" id="KW-1185">Reference proteome</keyword>
<sequence>MYEIDDSAELIETWSMAIVGYVGSGLFVAIQ</sequence>
<keyword evidence="1" id="KW-0472">Membrane</keyword>
<protein>
    <submittedName>
        <fullName evidence="2">Uncharacterized protein</fullName>
    </submittedName>
</protein>
<keyword evidence="1" id="KW-0812">Transmembrane</keyword>
<accession>A0A804HN90</accession>
<dbReference type="Proteomes" id="UP000012960">
    <property type="component" value="Unplaced"/>
</dbReference>
<keyword evidence="1" id="KW-1133">Transmembrane helix</keyword>
<dbReference type="InParanoid" id="A0A804HN90"/>